<evidence type="ECO:0000313" key="2">
    <source>
        <dbReference type="Proteomes" id="UP000814140"/>
    </source>
</evidence>
<name>A0ACB8SFI3_9AGAM</name>
<protein>
    <submittedName>
        <fullName evidence="1">Uncharacterized protein</fullName>
    </submittedName>
</protein>
<accession>A0ACB8SFI3</accession>
<organism evidence="1 2">
    <name type="scientific">Artomyces pyxidatus</name>
    <dbReference type="NCBI Taxonomy" id="48021"/>
    <lineage>
        <taxon>Eukaryota</taxon>
        <taxon>Fungi</taxon>
        <taxon>Dikarya</taxon>
        <taxon>Basidiomycota</taxon>
        <taxon>Agaricomycotina</taxon>
        <taxon>Agaricomycetes</taxon>
        <taxon>Russulales</taxon>
        <taxon>Auriscalpiaceae</taxon>
        <taxon>Artomyces</taxon>
    </lineage>
</organism>
<sequence length="258" mass="27821">MSYASVAAHNAPSPQDQPHADPALLTTPSSQQANPVADDTSKVNVVPSDFKDHLATETSEFTPPVHFGGAKPSGKGSKAHKRVEEAEAEGYELWETVKETVLRPAVAGGLFGVVNVGLLAGASYAYYTEPRLRRDARAIASTVISAFAILGAEGYAADTYRRTPEGRTHERKVREEGSAVYRYAREHVLRPGVLGGLLGLVNVGILSTVGYFAYSNWDRPHWDRRTVSAISVGLLTLWGGEGVVASRSDVRKKIHPKS</sequence>
<dbReference type="EMBL" id="MU277324">
    <property type="protein sequence ID" value="KAI0054972.1"/>
    <property type="molecule type" value="Genomic_DNA"/>
</dbReference>
<keyword evidence="2" id="KW-1185">Reference proteome</keyword>
<dbReference type="Proteomes" id="UP000814140">
    <property type="component" value="Unassembled WGS sequence"/>
</dbReference>
<gene>
    <name evidence="1" type="ORF">BV25DRAFT_323424</name>
</gene>
<proteinExistence type="predicted"/>
<evidence type="ECO:0000313" key="1">
    <source>
        <dbReference type="EMBL" id="KAI0054972.1"/>
    </source>
</evidence>
<reference evidence="1" key="2">
    <citation type="journal article" date="2022" name="New Phytol.">
        <title>Evolutionary transition to the ectomycorrhizal habit in the genomes of a hyperdiverse lineage of mushroom-forming fungi.</title>
        <authorList>
            <person name="Looney B."/>
            <person name="Miyauchi S."/>
            <person name="Morin E."/>
            <person name="Drula E."/>
            <person name="Courty P.E."/>
            <person name="Kohler A."/>
            <person name="Kuo A."/>
            <person name="LaButti K."/>
            <person name="Pangilinan J."/>
            <person name="Lipzen A."/>
            <person name="Riley R."/>
            <person name="Andreopoulos W."/>
            <person name="He G."/>
            <person name="Johnson J."/>
            <person name="Nolan M."/>
            <person name="Tritt A."/>
            <person name="Barry K.W."/>
            <person name="Grigoriev I.V."/>
            <person name="Nagy L.G."/>
            <person name="Hibbett D."/>
            <person name="Henrissat B."/>
            <person name="Matheny P.B."/>
            <person name="Labbe J."/>
            <person name="Martin F.M."/>
        </authorList>
    </citation>
    <scope>NUCLEOTIDE SEQUENCE</scope>
    <source>
        <strain evidence="1">HHB10654</strain>
    </source>
</reference>
<comment type="caution">
    <text evidence="1">The sequence shown here is derived from an EMBL/GenBank/DDBJ whole genome shotgun (WGS) entry which is preliminary data.</text>
</comment>
<reference evidence="1" key="1">
    <citation type="submission" date="2021-03" db="EMBL/GenBank/DDBJ databases">
        <authorList>
            <consortium name="DOE Joint Genome Institute"/>
            <person name="Ahrendt S."/>
            <person name="Looney B.P."/>
            <person name="Miyauchi S."/>
            <person name="Morin E."/>
            <person name="Drula E."/>
            <person name="Courty P.E."/>
            <person name="Chicoki N."/>
            <person name="Fauchery L."/>
            <person name="Kohler A."/>
            <person name="Kuo A."/>
            <person name="Labutti K."/>
            <person name="Pangilinan J."/>
            <person name="Lipzen A."/>
            <person name="Riley R."/>
            <person name="Andreopoulos W."/>
            <person name="He G."/>
            <person name="Johnson J."/>
            <person name="Barry K.W."/>
            <person name="Grigoriev I.V."/>
            <person name="Nagy L."/>
            <person name="Hibbett D."/>
            <person name="Henrissat B."/>
            <person name="Matheny P.B."/>
            <person name="Labbe J."/>
            <person name="Martin F."/>
        </authorList>
    </citation>
    <scope>NUCLEOTIDE SEQUENCE</scope>
    <source>
        <strain evidence="1">HHB10654</strain>
    </source>
</reference>